<evidence type="ECO:0000256" key="2">
    <source>
        <dbReference type="SAM" id="Phobius"/>
    </source>
</evidence>
<name>A0A0D2BN28_9EURO</name>
<dbReference type="STRING" id="348802.A0A0D2BN28"/>
<dbReference type="EMBL" id="KN847320">
    <property type="protein sequence ID" value="KIW53952.1"/>
    <property type="molecule type" value="Genomic_DNA"/>
</dbReference>
<feature type="compositionally biased region" description="Low complexity" evidence="1">
    <location>
        <begin position="167"/>
        <end position="213"/>
    </location>
</feature>
<accession>A0A0D2BN28</accession>
<protein>
    <submittedName>
        <fullName evidence="4">Uncharacterized protein</fullName>
    </submittedName>
</protein>
<dbReference type="OrthoDB" id="4121299at2759"/>
<feature type="region of interest" description="Disordered" evidence="1">
    <location>
        <begin position="97"/>
        <end position="213"/>
    </location>
</feature>
<dbReference type="Proteomes" id="UP000054342">
    <property type="component" value="Unassembled WGS sequence"/>
</dbReference>
<feature type="chain" id="PRO_5007395198" evidence="3">
    <location>
        <begin position="23"/>
        <end position="239"/>
    </location>
</feature>
<reference evidence="4 5" key="1">
    <citation type="submission" date="2015-01" db="EMBL/GenBank/DDBJ databases">
        <title>The Genome Sequence of Exophiala xenobiotica CBS118157.</title>
        <authorList>
            <consortium name="The Broad Institute Genomics Platform"/>
            <person name="Cuomo C."/>
            <person name="de Hoog S."/>
            <person name="Gorbushina A."/>
            <person name="Stielow B."/>
            <person name="Teixiera M."/>
            <person name="Abouelleil A."/>
            <person name="Chapman S.B."/>
            <person name="Priest M."/>
            <person name="Young S.K."/>
            <person name="Wortman J."/>
            <person name="Nusbaum C."/>
            <person name="Birren B."/>
        </authorList>
    </citation>
    <scope>NUCLEOTIDE SEQUENCE [LARGE SCALE GENOMIC DNA]</scope>
    <source>
        <strain evidence="4 5">CBS 118157</strain>
    </source>
</reference>
<keyword evidence="2" id="KW-1133">Transmembrane helix</keyword>
<dbReference type="HOGENOM" id="CLU_105489_0_0_1"/>
<dbReference type="EMBL" id="KN847320">
    <property type="protein sequence ID" value="KIW53951.1"/>
    <property type="molecule type" value="Genomic_DNA"/>
</dbReference>
<feature type="signal peptide" evidence="3">
    <location>
        <begin position="1"/>
        <end position="22"/>
    </location>
</feature>
<feature type="transmembrane region" description="Helical" evidence="2">
    <location>
        <begin position="217"/>
        <end position="238"/>
    </location>
</feature>
<evidence type="ECO:0000313" key="4">
    <source>
        <dbReference type="EMBL" id="KIW53951.1"/>
    </source>
</evidence>
<dbReference type="AlphaFoldDB" id="A0A0D2BN28"/>
<organism evidence="4 5">
    <name type="scientific">Exophiala xenobiotica</name>
    <dbReference type="NCBI Taxonomy" id="348802"/>
    <lineage>
        <taxon>Eukaryota</taxon>
        <taxon>Fungi</taxon>
        <taxon>Dikarya</taxon>
        <taxon>Ascomycota</taxon>
        <taxon>Pezizomycotina</taxon>
        <taxon>Eurotiomycetes</taxon>
        <taxon>Chaetothyriomycetidae</taxon>
        <taxon>Chaetothyriales</taxon>
        <taxon>Herpotrichiellaceae</taxon>
        <taxon>Exophiala</taxon>
    </lineage>
</organism>
<feature type="compositionally biased region" description="Low complexity" evidence="1">
    <location>
        <begin position="120"/>
        <end position="160"/>
    </location>
</feature>
<evidence type="ECO:0000256" key="3">
    <source>
        <dbReference type="SAM" id="SignalP"/>
    </source>
</evidence>
<gene>
    <name evidence="4" type="ORF">PV05_06356</name>
</gene>
<keyword evidence="3" id="KW-0732">Signal</keyword>
<dbReference type="GeneID" id="25328264"/>
<dbReference type="RefSeq" id="XP_013314536.1">
    <property type="nucleotide sequence ID" value="XM_013459082.1"/>
</dbReference>
<keyword evidence="2" id="KW-0472">Membrane</keyword>
<evidence type="ECO:0000313" key="5">
    <source>
        <dbReference type="Proteomes" id="UP000054342"/>
    </source>
</evidence>
<sequence>MKFTNIFALATMAFGAVGSATAIYNGPNDMVTGGNEKVVAALKARGIPAGEIKAIVNLVPRDTVTVTTTADCGYTVESYAGPPTTTVIMSTVFSTPTPTPEVPSTPTLASTPVVPPESSTTDTVATPETLTATATPEVPATNTKTSTMATTTPEVGTNTGTPPPPETTNAVTPPGSTGVTETTSSTTTETSALTLSTSSAGVTPSTSTTPPAPNANVAGTAGVHVGLGVIGLVAVLVMA</sequence>
<keyword evidence="5" id="KW-1185">Reference proteome</keyword>
<keyword evidence="2" id="KW-0812">Transmembrane</keyword>
<dbReference type="RefSeq" id="XP_013314535.1">
    <property type="nucleotide sequence ID" value="XM_013459081.1"/>
</dbReference>
<proteinExistence type="predicted"/>
<evidence type="ECO:0000256" key="1">
    <source>
        <dbReference type="SAM" id="MobiDB-lite"/>
    </source>
</evidence>